<evidence type="ECO:0000313" key="2">
    <source>
        <dbReference type="Proteomes" id="UP000811609"/>
    </source>
</evidence>
<evidence type="ECO:0000313" key="1">
    <source>
        <dbReference type="EMBL" id="KAG6624596.1"/>
    </source>
</evidence>
<dbReference type="AlphaFoldDB" id="A0A8T1N1S4"/>
<gene>
    <name evidence="1" type="ORF">CIPAW_16G039200</name>
</gene>
<name>A0A8T1N1S4_CARIL</name>
<keyword evidence="2" id="KW-1185">Reference proteome</keyword>
<dbReference type="EMBL" id="CM031824">
    <property type="protein sequence ID" value="KAG6624596.1"/>
    <property type="molecule type" value="Genomic_DNA"/>
</dbReference>
<proteinExistence type="predicted"/>
<dbReference type="Proteomes" id="UP000811609">
    <property type="component" value="Chromosome 16"/>
</dbReference>
<sequence length="174" mass="19647">MVAGGGATAADRSKIHEACWAFSGQTAAPLAVKIGGVVHRRDFCTSLKSRIPKPPSVVGLHTFFQDIQCNFLLFFVSPHKNLARKEFIRERVVTGTFITDIRWIGMLDKTCLTRINLPPCERSRNFHPAIFFLTFSTRYSKILVVDLPEFKGAPKYVIRKLPSLKPVILSKLRF</sequence>
<organism evidence="1 2">
    <name type="scientific">Carya illinoinensis</name>
    <name type="common">Pecan</name>
    <dbReference type="NCBI Taxonomy" id="32201"/>
    <lineage>
        <taxon>Eukaryota</taxon>
        <taxon>Viridiplantae</taxon>
        <taxon>Streptophyta</taxon>
        <taxon>Embryophyta</taxon>
        <taxon>Tracheophyta</taxon>
        <taxon>Spermatophyta</taxon>
        <taxon>Magnoliopsida</taxon>
        <taxon>eudicotyledons</taxon>
        <taxon>Gunneridae</taxon>
        <taxon>Pentapetalae</taxon>
        <taxon>rosids</taxon>
        <taxon>fabids</taxon>
        <taxon>Fagales</taxon>
        <taxon>Juglandaceae</taxon>
        <taxon>Carya</taxon>
    </lineage>
</organism>
<comment type="caution">
    <text evidence="1">The sequence shown here is derived from an EMBL/GenBank/DDBJ whole genome shotgun (WGS) entry which is preliminary data.</text>
</comment>
<accession>A0A8T1N1S4</accession>
<protein>
    <submittedName>
        <fullName evidence="1">Uncharacterized protein</fullName>
    </submittedName>
</protein>
<reference evidence="1" key="1">
    <citation type="submission" date="2020-12" db="EMBL/GenBank/DDBJ databases">
        <title>WGS assembly of Carya illinoinensis cv. Pawnee.</title>
        <authorList>
            <person name="Platts A."/>
            <person name="Shu S."/>
            <person name="Wright S."/>
            <person name="Barry K."/>
            <person name="Edger P."/>
            <person name="Pires J.C."/>
            <person name="Schmutz J."/>
        </authorList>
    </citation>
    <scope>NUCLEOTIDE SEQUENCE</scope>
    <source>
        <tissue evidence="1">Leaf</tissue>
    </source>
</reference>